<sequence length="1072" mass="120353">MASEGILSISMQSVVEDVIKQHAMRLSDVDLATRRAEEAATRRYEAAAWLRRTVGVVGAKDLPEEPSEEEFRIGLRNGIILCNVINKVQPGAIPKVVEVPIDSFFIPDGAPLSAYQYFENVRNFLVTLQDMGLPTFEASDLERGGKSSRVVDSVLALKSYIEGKQSGKNGSSNFGGITRPGSLSKHFMRKSSDPFMNFISPTQSLPEKSSDDLSLEDNFNGDFSVQSTEMKSSRSLNMLIHTALSNKKPEEVPSLVETILNKVMQEFEQRIANQKERMVVRGKVSKGNEEVVNMKENAGNELKESHVKQQEKEAEARELKERSMLMEQQLKLEAKSFQDRHFLQQHKAKSMEENDRAEMEEKANIERLNKQQAKEMKQKALKERLINQQLIFDRQQKEIQELKCALHFTKTSMEHLKTHHYKEFDNLGNQLRALASAASGYHKVLAENRKLYNQIQDLKGNIRVYCRVRPFLPGQMSNMSTLGRIDDQNITIFSPLKTGKDARRNFTFNKVFGPLATQEEVFSDTQPLIRSVLDGYNVCIFAYGQTGSGKTHTMSGPKELNEKTFGVNYRALNDLFCLTEQRKETFTYEISVQMVEIYNEQVRDLLNDGLNKRLEIRNCSNKGLSVPDANLVPVRSIEEVIEIMNLGQRNRAVSCTAMNDHSSRSHSCLTIHVQGKELTSGYALRGCMHLVDLAGSERVDKSEVKGERLKEAQYINKSLSALGDVIASLARKNAHVPYRNSKLTQLLQDSLGGQAKTLMFVHISPEVDALGETLSTLKFAERVATVELGAAKINKDNGEAKDLKEQVAFLKMESVRKGAGEPIRPTMFSPDLLRLKTDAACSTSSNDEEDELDYPTSNRQSMEEAGHIEARSNATRQNKLNYHDEELQVSMDLPWPDSCPRLDENNMEKRSGEWVDKVAVNNRNRAPSGEENGTQEEQVFFQRYLNEMRVFPDQQVNSSASGKKVEKHDLQQNRFDSDSDDFENSASDSSEVELLSHLSASKIPSIADVGMSKLRRPQAKGIKSVDGRNLSHGNIPSPSRKMLNGPSQIPNRTARQPGSGDGKRSGIKSSGK</sequence>
<accession>A0ABD0VH60</accession>
<dbReference type="Gene3D" id="1.10.418.10">
    <property type="entry name" value="Calponin-like domain"/>
    <property type="match status" value="1"/>
</dbReference>
<feature type="binding site" evidence="7">
    <location>
        <begin position="544"/>
        <end position="551"/>
    </location>
    <ligand>
        <name>ATP</name>
        <dbReference type="ChEBI" id="CHEBI:30616"/>
    </ligand>
</feature>
<dbReference type="Proteomes" id="UP001552299">
    <property type="component" value="Unassembled WGS sequence"/>
</dbReference>
<dbReference type="FunFam" id="3.40.850.10:FF:000045">
    <property type="entry name" value="Kinesin-like protein KIN-14I isoform A"/>
    <property type="match status" value="1"/>
</dbReference>
<dbReference type="GO" id="GO:0005874">
    <property type="term" value="C:microtubule"/>
    <property type="evidence" value="ECO:0007669"/>
    <property type="project" value="UniProtKB-KW"/>
</dbReference>
<feature type="domain" description="Calponin-homology (CH)" evidence="10">
    <location>
        <begin position="40"/>
        <end position="162"/>
    </location>
</feature>
<feature type="region of interest" description="Disordered" evidence="9">
    <location>
        <begin position="955"/>
        <end position="990"/>
    </location>
</feature>
<evidence type="ECO:0000313" key="13">
    <source>
        <dbReference type="Proteomes" id="UP001552299"/>
    </source>
</evidence>
<evidence type="ECO:0000259" key="11">
    <source>
        <dbReference type="PROSITE" id="PS50067"/>
    </source>
</evidence>
<evidence type="ECO:0000256" key="1">
    <source>
        <dbReference type="ARBA" id="ARBA00010899"/>
    </source>
</evidence>
<feature type="domain" description="Kinesin motor" evidence="11">
    <location>
        <begin position="461"/>
        <end position="786"/>
    </location>
</feature>
<dbReference type="PRINTS" id="PR00380">
    <property type="entry name" value="KINESINHEAVY"/>
</dbReference>
<dbReference type="AlphaFoldDB" id="A0ABD0VH60"/>
<keyword evidence="3 7" id="KW-0547">Nucleotide-binding</keyword>
<dbReference type="SUPFAM" id="SSF52540">
    <property type="entry name" value="P-loop containing nucleoside triphosphate hydrolases"/>
    <property type="match status" value="1"/>
</dbReference>
<evidence type="ECO:0000256" key="3">
    <source>
        <dbReference type="ARBA" id="ARBA00022741"/>
    </source>
</evidence>
<evidence type="ECO:0000256" key="7">
    <source>
        <dbReference type="PROSITE-ProRule" id="PRU00283"/>
    </source>
</evidence>
<evidence type="ECO:0000256" key="6">
    <source>
        <dbReference type="ARBA" id="ARBA00023175"/>
    </source>
</evidence>
<dbReference type="GO" id="GO:0005524">
    <property type="term" value="F:ATP binding"/>
    <property type="evidence" value="ECO:0007669"/>
    <property type="project" value="UniProtKB-UniRule"/>
</dbReference>
<dbReference type="Gene3D" id="3.40.850.10">
    <property type="entry name" value="Kinesin motor domain"/>
    <property type="match status" value="1"/>
</dbReference>
<dbReference type="CDD" id="cd21203">
    <property type="entry name" value="CH_AtKIN14-like"/>
    <property type="match status" value="1"/>
</dbReference>
<dbReference type="PROSITE" id="PS50067">
    <property type="entry name" value="KINESIN_MOTOR_2"/>
    <property type="match status" value="1"/>
</dbReference>
<protein>
    <submittedName>
        <fullName evidence="12">Uncharacterized protein</fullName>
    </submittedName>
</protein>
<proteinExistence type="inferred from homology"/>
<dbReference type="SMART" id="SM00033">
    <property type="entry name" value="CH"/>
    <property type="match status" value="1"/>
</dbReference>
<keyword evidence="2" id="KW-0493">Microtubule</keyword>
<organism evidence="12 13">
    <name type="scientific">Dendrobium thyrsiflorum</name>
    <name type="common">Pinecone-like raceme dendrobium</name>
    <name type="synonym">Orchid</name>
    <dbReference type="NCBI Taxonomy" id="117978"/>
    <lineage>
        <taxon>Eukaryota</taxon>
        <taxon>Viridiplantae</taxon>
        <taxon>Streptophyta</taxon>
        <taxon>Embryophyta</taxon>
        <taxon>Tracheophyta</taxon>
        <taxon>Spermatophyta</taxon>
        <taxon>Magnoliopsida</taxon>
        <taxon>Liliopsida</taxon>
        <taxon>Asparagales</taxon>
        <taxon>Orchidaceae</taxon>
        <taxon>Epidendroideae</taxon>
        <taxon>Malaxideae</taxon>
        <taxon>Dendrobiinae</taxon>
        <taxon>Dendrobium</taxon>
    </lineage>
</organism>
<keyword evidence="4 7" id="KW-0067">ATP-binding</keyword>
<dbReference type="Pfam" id="PF00225">
    <property type="entry name" value="Kinesin"/>
    <property type="match status" value="1"/>
</dbReference>
<evidence type="ECO:0000256" key="4">
    <source>
        <dbReference type="ARBA" id="ARBA00022840"/>
    </source>
</evidence>
<dbReference type="SUPFAM" id="SSF47576">
    <property type="entry name" value="Calponin-homology domain, CH-domain"/>
    <property type="match status" value="1"/>
</dbReference>
<feature type="compositionally biased region" description="Polar residues" evidence="9">
    <location>
        <begin position="1045"/>
        <end position="1056"/>
    </location>
</feature>
<dbReference type="GO" id="GO:0003774">
    <property type="term" value="F:cytoskeletal motor activity"/>
    <property type="evidence" value="ECO:0007669"/>
    <property type="project" value="UniProtKB-UniRule"/>
</dbReference>
<keyword evidence="6 7" id="KW-0505">Motor protein</keyword>
<dbReference type="InterPro" id="IPR001715">
    <property type="entry name" value="CH_dom"/>
</dbReference>
<dbReference type="InterPro" id="IPR036961">
    <property type="entry name" value="Kinesin_motor_dom_sf"/>
</dbReference>
<feature type="region of interest" description="Disordered" evidence="9">
    <location>
        <begin position="1007"/>
        <end position="1072"/>
    </location>
</feature>
<evidence type="ECO:0000256" key="9">
    <source>
        <dbReference type="SAM" id="MobiDB-lite"/>
    </source>
</evidence>
<dbReference type="InterPro" id="IPR001752">
    <property type="entry name" value="Kinesin_motor_dom"/>
</dbReference>
<comment type="caution">
    <text evidence="12">The sequence shown here is derived from an EMBL/GenBank/DDBJ whole genome shotgun (WGS) entry which is preliminary data.</text>
</comment>
<dbReference type="Pfam" id="PF00307">
    <property type="entry name" value="CH"/>
    <property type="match status" value="1"/>
</dbReference>
<name>A0ABD0VH60_DENTH</name>
<evidence type="ECO:0000313" key="12">
    <source>
        <dbReference type="EMBL" id="KAL0921927.1"/>
    </source>
</evidence>
<evidence type="ECO:0000256" key="8">
    <source>
        <dbReference type="SAM" id="Coils"/>
    </source>
</evidence>
<feature type="compositionally biased region" description="Basic and acidic residues" evidence="9">
    <location>
        <begin position="963"/>
        <end position="977"/>
    </location>
</feature>
<reference evidence="12 13" key="1">
    <citation type="journal article" date="2024" name="Plant Biotechnol. J.">
        <title>Dendrobium thyrsiflorum genome and its molecular insights into genes involved in important horticultural traits.</title>
        <authorList>
            <person name="Chen B."/>
            <person name="Wang J.Y."/>
            <person name="Zheng P.J."/>
            <person name="Li K.L."/>
            <person name="Liang Y.M."/>
            <person name="Chen X.F."/>
            <person name="Zhang C."/>
            <person name="Zhao X."/>
            <person name="He X."/>
            <person name="Zhang G.Q."/>
            <person name="Liu Z.J."/>
            <person name="Xu Q."/>
        </authorList>
    </citation>
    <scope>NUCLEOTIDE SEQUENCE [LARGE SCALE GENOMIC DNA]</scope>
    <source>
        <strain evidence="12">GZMU011</strain>
    </source>
</reference>
<dbReference type="InterPro" id="IPR027640">
    <property type="entry name" value="Kinesin-like_fam"/>
</dbReference>
<dbReference type="PROSITE" id="PS50021">
    <property type="entry name" value="CH"/>
    <property type="match status" value="1"/>
</dbReference>
<feature type="region of interest" description="Disordered" evidence="9">
    <location>
        <begin position="841"/>
        <end position="876"/>
    </location>
</feature>
<evidence type="ECO:0000256" key="5">
    <source>
        <dbReference type="ARBA" id="ARBA00023054"/>
    </source>
</evidence>
<dbReference type="GO" id="GO:0016887">
    <property type="term" value="F:ATP hydrolysis activity"/>
    <property type="evidence" value="ECO:0007669"/>
    <property type="project" value="UniProtKB-ARBA"/>
</dbReference>
<feature type="coiled-coil region" evidence="8">
    <location>
        <begin position="302"/>
        <end position="376"/>
    </location>
</feature>
<dbReference type="EMBL" id="JANQDX010000006">
    <property type="protein sequence ID" value="KAL0921927.1"/>
    <property type="molecule type" value="Genomic_DNA"/>
</dbReference>
<dbReference type="PANTHER" id="PTHR47972">
    <property type="entry name" value="KINESIN-LIKE PROTEIN KLP-3"/>
    <property type="match status" value="1"/>
</dbReference>
<comment type="similarity">
    <text evidence="1">Belongs to the TRAFAC class myosin-kinesin ATPase superfamily. Kinesin family. KIN-14 subfamily.</text>
</comment>
<dbReference type="CDD" id="cd01366">
    <property type="entry name" value="KISc_C_terminal"/>
    <property type="match status" value="1"/>
</dbReference>
<evidence type="ECO:0000256" key="2">
    <source>
        <dbReference type="ARBA" id="ARBA00022701"/>
    </source>
</evidence>
<dbReference type="GO" id="GO:0008017">
    <property type="term" value="F:microtubule binding"/>
    <property type="evidence" value="ECO:0007669"/>
    <property type="project" value="UniProtKB-ARBA"/>
</dbReference>
<dbReference type="InterPro" id="IPR027417">
    <property type="entry name" value="P-loop_NTPase"/>
</dbReference>
<dbReference type="PANTHER" id="PTHR47972:SF39">
    <property type="entry name" value="KINESIN-LIKE PROTEIN KIN-14I"/>
    <property type="match status" value="1"/>
</dbReference>
<dbReference type="SMART" id="SM00129">
    <property type="entry name" value="KISc"/>
    <property type="match status" value="1"/>
</dbReference>
<evidence type="ECO:0000259" key="10">
    <source>
        <dbReference type="PROSITE" id="PS50021"/>
    </source>
</evidence>
<keyword evidence="5 8" id="KW-0175">Coiled coil</keyword>
<gene>
    <name evidence="12" type="ORF">M5K25_005877</name>
</gene>
<feature type="compositionally biased region" description="Basic and acidic residues" evidence="9">
    <location>
        <begin position="861"/>
        <end position="870"/>
    </location>
</feature>
<dbReference type="InterPro" id="IPR036872">
    <property type="entry name" value="CH_dom_sf"/>
</dbReference>
<keyword evidence="13" id="KW-1185">Reference proteome</keyword>